<keyword evidence="2" id="KW-1185">Reference proteome</keyword>
<sequence>MVDDETQKEMVQALTEHTYTLRSYEIYTVLERATQTLKFGHEVAKAINLPSVMNDKKYEKQMKKEFEHRLRERHRIVHAHERPSLVSRITALAPEAFKVPEVQNYLIALIKMNSSMLRLLKQKHPEIKMPDASDKGFYRGYLARVDEEAKNMWELFKTYIEECVGMQQT</sequence>
<proteinExistence type="predicted"/>
<dbReference type="Proteomes" id="UP000015523">
    <property type="component" value="Unassembled WGS sequence"/>
</dbReference>
<dbReference type="EMBL" id="AUWY01000122">
    <property type="protein sequence ID" value="EQB30335.1"/>
    <property type="molecule type" value="Genomic_DNA"/>
</dbReference>
<comment type="caution">
    <text evidence="1">The sequence shown here is derived from an EMBL/GenBank/DDBJ whole genome shotgun (WGS) entry which is preliminary data.</text>
</comment>
<evidence type="ECO:0000313" key="1">
    <source>
        <dbReference type="EMBL" id="EQB30335.1"/>
    </source>
</evidence>
<protein>
    <submittedName>
        <fullName evidence="1">Uncharacterized protein</fullName>
    </submittedName>
</protein>
<evidence type="ECO:0000313" key="2">
    <source>
        <dbReference type="Proteomes" id="UP000015523"/>
    </source>
</evidence>
<name>T0INC4_9SPHN</name>
<organism evidence="1 2">
    <name type="scientific">Sphingobium ummariense RL-3</name>
    <dbReference type="NCBI Taxonomy" id="1346791"/>
    <lineage>
        <taxon>Bacteria</taxon>
        <taxon>Pseudomonadati</taxon>
        <taxon>Pseudomonadota</taxon>
        <taxon>Alphaproteobacteria</taxon>
        <taxon>Sphingomonadales</taxon>
        <taxon>Sphingomonadaceae</taxon>
        <taxon>Sphingobium</taxon>
    </lineage>
</organism>
<dbReference type="AlphaFoldDB" id="T0INC4"/>
<accession>T0INC4</accession>
<gene>
    <name evidence="1" type="ORF">M529_20285</name>
</gene>
<reference evidence="1 2" key="1">
    <citation type="journal article" date="2013" name="Genome Announc.">
        <title>Draft Genome Sequence of Sphingobium ummariense Strain RL-3, a Hexachlorocyclohexane-Degrading Bacterium.</title>
        <authorList>
            <person name="Kohli P."/>
            <person name="Dua A."/>
            <person name="Sangwan N."/>
            <person name="Oldach P."/>
            <person name="Khurana J.P."/>
            <person name="Lal R."/>
        </authorList>
    </citation>
    <scope>NUCLEOTIDE SEQUENCE [LARGE SCALE GENOMIC DNA]</scope>
    <source>
        <strain evidence="1 2">RL-3</strain>
    </source>
</reference>